<feature type="region of interest" description="Disordered" evidence="2">
    <location>
        <begin position="1"/>
        <end position="53"/>
    </location>
</feature>
<evidence type="ECO:0000313" key="3">
    <source>
        <dbReference type="EMBL" id="KAK1734548.1"/>
    </source>
</evidence>
<feature type="compositionally biased region" description="Basic and acidic residues" evidence="2">
    <location>
        <begin position="35"/>
        <end position="44"/>
    </location>
</feature>
<proteinExistence type="predicted"/>
<feature type="coiled-coil region" evidence="1">
    <location>
        <begin position="256"/>
        <end position="317"/>
    </location>
</feature>
<keyword evidence="4" id="KW-1185">Reference proteome</keyword>
<dbReference type="Proteomes" id="UP001224775">
    <property type="component" value="Unassembled WGS sequence"/>
</dbReference>
<accession>A0AAD9D6D8</accession>
<comment type="caution">
    <text evidence="3">The sequence shown here is derived from an EMBL/GenBank/DDBJ whole genome shotgun (WGS) entry which is preliminary data.</text>
</comment>
<feature type="compositionally biased region" description="Low complexity" evidence="2">
    <location>
        <begin position="8"/>
        <end position="20"/>
    </location>
</feature>
<sequence>MVAPSSPAAAALTNNCTAAAESSDDVMRPSKRLKPREEESAEQHRRGHLISSSSSLSSSVASSRCINSLSFSLDNSSSAAAGGDNSSDDGGGPSPIDLCFSRLFHALPQTLIAANINIDASAADKVSAFRSQWINHGFRTTVVSSPRCAVSVYLDSCGTQQRIASSNEKSAQDAMHQEAGRQFLLTCIAMHTHQLQLEDLYKSVVQKSWCFKLFLDKLACVREADMREESVCDVVNDWKDELDMVIGGGKCDSSSSKDAVNALKKKELLLQELSNKVPSMLLILIVKLTDIDHSLRAEQLMQEYNRIEWENSSLANACLQRWLSPSSKGCQYELDQVYFKFSPPGRYLPKYERITIYFEDDNDLEERSSNKLVLIPSLTQILNRDTTKASHPIDTVVQDMIQTTWDTLLHNGYYVDQTRKDQLASPLSKFYTSGLIGENSSGNTNNVMPLLLNAHFAPTYPLSLYLYGLAGSGKSSLVRNLFVAMNTAIAKHCDPELLVRFVKQNLNKPHGTLELELELRPNNNDYSVMSIIQGRRMTLTQSKPGLVVVGLEEMPSNVEGSDPRQCDVSSLLSYRFSGRKGDSKSGGGAIVGGTAAAPRNSSKRGISGDATIITIFTSNYELEPSSLETLSKLEMFQNLCAVRVEAVSGRDRHSFALSYLNQRLKETLRCKHVTIDLEIACGEGDTRPLVRYLRMLSFYICALLKQQPQSDFGSVDVSVTQDVNTNLTQITSNQSGGSMQLKCGSFQNLYAATPCVLDPRSSDIVVEMQKNHPDLADPSDLCQILDFYFAGTLAPVVILSRSKELISDLTIVVSRLEGVKVIRNIDPSSYKIMRSLYDPSDTPNLRDDILQLQRDGGVQSQSLVTIELTCHTNDSQMIIREIIEDTPSMTAFSSERSALYKDGLLFCVYVEGDITPEIASRASLVI</sequence>
<feature type="region of interest" description="Disordered" evidence="2">
    <location>
        <begin position="580"/>
        <end position="604"/>
    </location>
</feature>
<keyword evidence="1" id="KW-0175">Coiled coil</keyword>
<dbReference type="EMBL" id="JATAAI010000038">
    <property type="protein sequence ID" value="KAK1734548.1"/>
    <property type="molecule type" value="Genomic_DNA"/>
</dbReference>
<evidence type="ECO:0000256" key="1">
    <source>
        <dbReference type="SAM" id="Coils"/>
    </source>
</evidence>
<reference evidence="3" key="1">
    <citation type="submission" date="2023-06" db="EMBL/GenBank/DDBJ databases">
        <title>Survivors Of The Sea: Transcriptome response of Skeletonema marinoi to long-term dormancy.</title>
        <authorList>
            <person name="Pinder M.I.M."/>
            <person name="Kourtchenko O."/>
            <person name="Robertson E.K."/>
            <person name="Larsson T."/>
            <person name="Maumus F."/>
            <person name="Osuna-Cruz C.M."/>
            <person name="Vancaester E."/>
            <person name="Stenow R."/>
            <person name="Vandepoele K."/>
            <person name="Ploug H."/>
            <person name="Bruchert V."/>
            <person name="Godhe A."/>
            <person name="Topel M."/>
        </authorList>
    </citation>
    <scope>NUCLEOTIDE SEQUENCE</scope>
    <source>
        <strain evidence="3">R05AC</strain>
    </source>
</reference>
<name>A0AAD9D6D8_9STRA</name>
<organism evidence="3 4">
    <name type="scientific">Skeletonema marinoi</name>
    <dbReference type="NCBI Taxonomy" id="267567"/>
    <lineage>
        <taxon>Eukaryota</taxon>
        <taxon>Sar</taxon>
        <taxon>Stramenopiles</taxon>
        <taxon>Ochrophyta</taxon>
        <taxon>Bacillariophyta</taxon>
        <taxon>Coscinodiscophyceae</taxon>
        <taxon>Thalassiosirophycidae</taxon>
        <taxon>Thalassiosirales</taxon>
        <taxon>Skeletonemataceae</taxon>
        <taxon>Skeletonema</taxon>
        <taxon>Skeletonema marinoi-dohrnii complex</taxon>
    </lineage>
</organism>
<dbReference type="AlphaFoldDB" id="A0AAD9D6D8"/>
<protein>
    <submittedName>
        <fullName evidence="3">Uncharacterized protein</fullName>
    </submittedName>
</protein>
<gene>
    <name evidence="3" type="ORF">QTG54_014796</name>
</gene>
<evidence type="ECO:0000313" key="4">
    <source>
        <dbReference type="Proteomes" id="UP001224775"/>
    </source>
</evidence>
<evidence type="ECO:0000256" key="2">
    <source>
        <dbReference type="SAM" id="MobiDB-lite"/>
    </source>
</evidence>